<protein>
    <submittedName>
        <fullName evidence="1">Uncharacterized protein</fullName>
    </submittedName>
</protein>
<dbReference type="Proteomes" id="UP000828390">
    <property type="component" value="Unassembled WGS sequence"/>
</dbReference>
<evidence type="ECO:0000313" key="2">
    <source>
        <dbReference type="Proteomes" id="UP000828390"/>
    </source>
</evidence>
<evidence type="ECO:0000313" key="1">
    <source>
        <dbReference type="EMBL" id="KAH3812839.1"/>
    </source>
</evidence>
<reference evidence="1" key="1">
    <citation type="journal article" date="2019" name="bioRxiv">
        <title>The Genome of the Zebra Mussel, Dreissena polymorpha: A Resource for Invasive Species Research.</title>
        <authorList>
            <person name="McCartney M.A."/>
            <person name="Auch B."/>
            <person name="Kono T."/>
            <person name="Mallez S."/>
            <person name="Zhang Y."/>
            <person name="Obille A."/>
            <person name="Becker A."/>
            <person name="Abrahante J.E."/>
            <person name="Garbe J."/>
            <person name="Badalamenti J.P."/>
            <person name="Herman A."/>
            <person name="Mangelson H."/>
            <person name="Liachko I."/>
            <person name="Sullivan S."/>
            <person name="Sone E.D."/>
            <person name="Koren S."/>
            <person name="Silverstein K.A.T."/>
            <person name="Beckman K.B."/>
            <person name="Gohl D.M."/>
        </authorList>
    </citation>
    <scope>NUCLEOTIDE SEQUENCE</scope>
    <source>
        <strain evidence="1">Duluth1</strain>
        <tissue evidence="1">Whole animal</tissue>
    </source>
</reference>
<name>A0A9D4JJR7_DREPO</name>
<gene>
    <name evidence="1" type="ORF">DPMN_141280</name>
</gene>
<accession>A0A9D4JJR7</accession>
<comment type="caution">
    <text evidence="1">The sequence shown here is derived from an EMBL/GenBank/DDBJ whole genome shotgun (WGS) entry which is preliminary data.</text>
</comment>
<proteinExistence type="predicted"/>
<dbReference type="EMBL" id="JAIWYP010000006">
    <property type="protein sequence ID" value="KAH3812839.1"/>
    <property type="molecule type" value="Genomic_DNA"/>
</dbReference>
<keyword evidence="2" id="KW-1185">Reference proteome</keyword>
<dbReference type="AlphaFoldDB" id="A0A9D4JJR7"/>
<reference evidence="1" key="2">
    <citation type="submission" date="2020-11" db="EMBL/GenBank/DDBJ databases">
        <authorList>
            <person name="McCartney M.A."/>
            <person name="Auch B."/>
            <person name="Kono T."/>
            <person name="Mallez S."/>
            <person name="Becker A."/>
            <person name="Gohl D.M."/>
            <person name="Silverstein K.A.T."/>
            <person name="Koren S."/>
            <person name="Bechman K.B."/>
            <person name="Herman A."/>
            <person name="Abrahante J.E."/>
            <person name="Garbe J."/>
        </authorList>
    </citation>
    <scope>NUCLEOTIDE SEQUENCE</scope>
    <source>
        <strain evidence="1">Duluth1</strain>
        <tissue evidence="1">Whole animal</tissue>
    </source>
</reference>
<sequence length="118" mass="13340">MTRKNAPHPGGNVFQPTGTIFKLIQDYIRTHLLTKFHDDRTINAASSLLTRKNAPPLGSHVFQANITMFEVVQDFIETNLLTKMTTRQMLTAHDARRTTHDARRTLGDHKSSLCAQVI</sequence>
<organism evidence="1 2">
    <name type="scientific">Dreissena polymorpha</name>
    <name type="common">Zebra mussel</name>
    <name type="synonym">Mytilus polymorpha</name>
    <dbReference type="NCBI Taxonomy" id="45954"/>
    <lineage>
        <taxon>Eukaryota</taxon>
        <taxon>Metazoa</taxon>
        <taxon>Spiralia</taxon>
        <taxon>Lophotrochozoa</taxon>
        <taxon>Mollusca</taxon>
        <taxon>Bivalvia</taxon>
        <taxon>Autobranchia</taxon>
        <taxon>Heteroconchia</taxon>
        <taxon>Euheterodonta</taxon>
        <taxon>Imparidentia</taxon>
        <taxon>Neoheterodontei</taxon>
        <taxon>Myida</taxon>
        <taxon>Dreissenoidea</taxon>
        <taxon>Dreissenidae</taxon>
        <taxon>Dreissena</taxon>
    </lineage>
</organism>